<organism evidence="1 2">
    <name type="scientific">Hibiscus sabdariffa</name>
    <name type="common">roselle</name>
    <dbReference type="NCBI Taxonomy" id="183260"/>
    <lineage>
        <taxon>Eukaryota</taxon>
        <taxon>Viridiplantae</taxon>
        <taxon>Streptophyta</taxon>
        <taxon>Embryophyta</taxon>
        <taxon>Tracheophyta</taxon>
        <taxon>Spermatophyta</taxon>
        <taxon>Magnoliopsida</taxon>
        <taxon>eudicotyledons</taxon>
        <taxon>Gunneridae</taxon>
        <taxon>Pentapetalae</taxon>
        <taxon>rosids</taxon>
        <taxon>malvids</taxon>
        <taxon>Malvales</taxon>
        <taxon>Malvaceae</taxon>
        <taxon>Malvoideae</taxon>
        <taxon>Hibiscus</taxon>
    </lineage>
</organism>
<evidence type="ECO:0000313" key="1">
    <source>
        <dbReference type="EMBL" id="KAK9037651.1"/>
    </source>
</evidence>
<proteinExistence type="predicted"/>
<dbReference type="Proteomes" id="UP001396334">
    <property type="component" value="Unassembled WGS sequence"/>
</dbReference>
<gene>
    <name evidence="1" type="ORF">V6N11_022553</name>
</gene>
<protein>
    <submittedName>
        <fullName evidence="1">Uncharacterized protein</fullName>
    </submittedName>
</protein>
<reference evidence="1 2" key="1">
    <citation type="journal article" date="2024" name="G3 (Bethesda)">
        <title>Genome assembly of Hibiscus sabdariffa L. provides insights into metabolisms of medicinal natural products.</title>
        <authorList>
            <person name="Kim T."/>
        </authorList>
    </citation>
    <scope>NUCLEOTIDE SEQUENCE [LARGE SCALE GENOMIC DNA]</scope>
    <source>
        <strain evidence="1">TK-2024</strain>
        <tissue evidence="1">Old leaves</tissue>
    </source>
</reference>
<evidence type="ECO:0000313" key="2">
    <source>
        <dbReference type="Proteomes" id="UP001396334"/>
    </source>
</evidence>
<keyword evidence="2" id="KW-1185">Reference proteome</keyword>
<comment type="caution">
    <text evidence="1">The sequence shown here is derived from an EMBL/GenBank/DDBJ whole genome shotgun (WGS) entry which is preliminary data.</text>
</comment>
<accession>A0ABR2TJJ4</accession>
<sequence length="80" mass="9408">MGGYRLVRTLDIPHQTDWLLEENFMHAWGYQCSVEEETRDPFIIFLKTASFVLKLRYGKDEPVVLGMRLPWDIGKHIALD</sequence>
<dbReference type="EMBL" id="JBBPBN010000005">
    <property type="protein sequence ID" value="KAK9037651.1"/>
    <property type="molecule type" value="Genomic_DNA"/>
</dbReference>
<name>A0ABR2TJJ4_9ROSI</name>